<evidence type="ECO:0000256" key="1">
    <source>
        <dbReference type="ARBA" id="ARBA00022614"/>
    </source>
</evidence>
<dbReference type="EMBL" id="CAUOFW020006057">
    <property type="protein sequence ID" value="CAK9172726.1"/>
    <property type="molecule type" value="Genomic_DNA"/>
</dbReference>
<gene>
    <name evidence="4" type="ORF">ILEXP_LOCUS21387</name>
    <name evidence="5" type="ORF">ILEXP_LOCUS42405</name>
</gene>
<keyword evidence="2" id="KW-0677">Repeat</keyword>
<keyword evidence="1" id="KW-0433">Leucine-rich repeat</keyword>
<keyword evidence="6" id="KW-1185">Reference proteome</keyword>
<dbReference type="InterPro" id="IPR001611">
    <property type="entry name" value="Leu-rich_rpt"/>
</dbReference>
<evidence type="ECO:0000256" key="2">
    <source>
        <dbReference type="ARBA" id="ARBA00022737"/>
    </source>
</evidence>
<proteinExistence type="predicted"/>
<feature type="compositionally biased region" description="Polar residues" evidence="3">
    <location>
        <begin position="1"/>
        <end position="10"/>
    </location>
</feature>
<evidence type="ECO:0000313" key="4">
    <source>
        <dbReference type="EMBL" id="CAK9153138.1"/>
    </source>
</evidence>
<dbReference type="AlphaFoldDB" id="A0ABC8TTA0"/>
<dbReference type="InterPro" id="IPR032675">
    <property type="entry name" value="LRR_dom_sf"/>
</dbReference>
<evidence type="ECO:0000313" key="5">
    <source>
        <dbReference type="EMBL" id="CAK9172726.1"/>
    </source>
</evidence>
<feature type="region of interest" description="Disordered" evidence="3">
    <location>
        <begin position="1"/>
        <end position="22"/>
    </location>
</feature>
<reference evidence="5 6" key="1">
    <citation type="submission" date="2024-02" db="EMBL/GenBank/DDBJ databases">
        <authorList>
            <person name="Vignale AGUSTIN F."/>
            <person name="Sosa J E."/>
            <person name="Modenutti C."/>
        </authorList>
    </citation>
    <scope>NUCLEOTIDE SEQUENCE [LARGE SCALE GENOMIC DNA]</scope>
</reference>
<protein>
    <submittedName>
        <fullName evidence="5">Uncharacterized protein</fullName>
    </submittedName>
</protein>
<dbReference type="InterPro" id="IPR050333">
    <property type="entry name" value="SLRP"/>
</dbReference>
<dbReference type="Gene3D" id="3.80.10.10">
    <property type="entry name" value="Ribonuclease Inhibitor"/>
    <property type="match status" value="1"/>
</dbReference>
<sequence length="145" mass="16504">MDYQHTTLQSRPHRRSSGGERLIGSHPTVLDLTSYQLYDLHSVELPPSLTKLDLPANRLSKLEPRIGQLSNLKKLPLRQNLFDDAGVEPIAKWDAISDLEELVLRDNQLKKIPDLIIFKRLLIFDVSFNEILALNGLSKVHNTLC</sequence>
<dbReference type="PANTHER" id="PTHR45712">
    <property type="entry name" value="AGAP008170-PA"/>
    <property type="match status" value="1"/>
</dbReference>
<dbReference type="EMBL" id="CAUOFW020002358">
    <property type="protein sequence ID" value="CAK9153138.1"/>
    <property type="molecule type" value="Genomic_DNA"/>
</dbReference>
<evidence type="ECO:0000256" key="3">
    <source>
        <dbReference type="SAM" id="MobiDB-lite"/>
    </source>
</evidence>
<comment type="caution">
    <text evidence="5">The sequence shown here is derived from an EMBL/GenBank/DDBJ whole genome shotgun (WGS) entry which is preliminary data.</text>
</comment>
<organism evidence="5 6">
    <name type="scientific">Ilex paraguariensis</name>
    <name type="common">yerba mate</name>
    <dbReference type="NCBI Taxonomy" id="185542"/>
    <lineage>
        <taxon>Eukaryota</taxon>
        <taxon>Viridiplantae</taxon>
        <taxon>Streptophyta</taxon>
        <taxon>Embryophyta</taxon>
        <taxon>Tracheophyta</taxon>
        <taxon>Spermatophyta</taxon>
        <taxon>Magnoliopsida</taxon>
        <taxon>eudicotyledons</taxon>
        <taxon>Gunneridae</taxon>
        <taxon>Pentapetalae</taxon>
        <taxon>asterids</taxon>
        <taxon>campanulids</taxon>
        <taxon>Aquifoliales</taxon>
        <taxon>Aquifoliaceae</taxon>
        <taxon>Ilex</taxon>
    </lineage>
</organism>
<dbReference type="PANTHER" id="PTHR45712:SF22">
    <property type="entry name" value="INSULIN-LIKE GROWTH FACTOR-BINDING PROTEIN COMPLEX ACID LABILE SUBUNIT"/>
    <property type="match status" value="1"/>
</dbReference>
<evidence type="ECO:0000313" key="6">
    <source>
        <dbReference type="Proteomes" id="UP001642360"/>
    </source>
</evidence>
<dbReference type="Proteomes" id="UP001642360">
    <property type="component" value="Unassembled WGS sequence"/>
</dbReference>
<dbReference type="PROSITE" id="PS51450">
    <property type="entry name" value="LRR"/>
    <property type="match status" value="1"/>
</dbReference>
<accession>A0ABC8TTA0</accession>
<name>A0ABC8TTA0_9AQUA</name>
<dbReference type="SUPFAM" id="SSF52058">
    <property type="entry name" value="L domain-like"/>
    <property type="match status" value="1"/>
</dbReference>
<dbReference type="FunFam" id="3.80.10.10:FF:000579">
    <property type="entry name" value="Protein phosphatase 1 regulatory subunit 7"/>
    <property type="match status" value="1"/>
</dbReference>